<evidence type="ECO:0000256" key="1">
    <source>
        <dbReference type="ARBA" id="ARBA00022729"/>
    </source>
</evidence>
<accession>A0A9K3GKB1</accession>
<dbReference type="Gene3D" id="2.130.10.130">
    <property type="entry name" value="Integrin alpha, N-terminal"/>
    <property type="match status" value="1"/>
</dbReference>
<dbReference type="EMBL" id="BDIP01002946">
    <property type="protein sequence ID" value="GIQ87059.1"/>
    <property type="molecule type" value="Genomic_DNA"/>
</dbReference>
<dbReference type="InterPro" id="IPR028994">
    <property type="entry name" value="Integrin_alpha_N"/>
</dbReference>
<evidence type="ECO:0000256" key="2">
    <source>
        <dbReference type="SAM" id="SignalP"/>
    </source>
</evidence>
<feature type="signal peptide" evidence="2">
    <location>
        <begin position="1"/>
        <end position="19"/>
    </location>
</feature>
<dbReference type="Proteomes" id="UP000265618">
    <property type="component" value="Unassembled WGS sequence"/>
</dbReference>
<dbReference type="InterPro" id="IPR013517">
    <property type="entry name" value="FG-GAP"/>
</dbReference>
<reference evidence="3 4" key="1">
    <citation type="journal article" date="2018" name="PLoS ONE">
        <title>The draft genome of Kipferlia bialata reveals reductive genome evolution in fornicate parasites.</title>
        <authorList>
            <person name="Tanifuji G."/>
            <person name="Takabayashi S."/>
            <person name="Kume K."/>
            <person name="Takagi M."/>
            <person name="Nakayama T."/>
            <person name="Kamikawa R."/>
            <person name="Inagaki Y."/>
            <person name="Hashimoto T."/>
        </authorList>
    </citation>
    <scope>NUCLEOTIDE SEQUENCE [LARGE SCALE GENOMIC DNA]</scope>
    <source>
        <strain evidence="3">NY0173</strain>
    </source>
</reference>
<evidence type="ECO:0000313" key="3">
    <source>
        <dbReference type="EMBL" id="GIQ87059.1"/>
    </source>
</evidence>
<keyword evidence="4" id="KW-1185">Reference proteome</keyword>
<comment type="caution">
    <text evidence="3">The sequence shown here is derived from an EMBL/GenBank/DDBJ whole genome shotgun (WGS) entry which is preliminary data.</text>
</comment>
<protein>
    <recommendedName>
        <fullName evidence="5">DOMON domain-containing protein</fullName>
    </recommendedName>
</protein>
<evidence type="ECO:0000313" key="4">
    <source>
        <dbReference type="Proteomes" id="UP000265618"/>
    </source>
</evidence>
<name>A0A9K3GKB1_9EUKA</name>
<feature type="chain" id="PRO_5039921846" description="DOMON domain-containing protein" evidence="2">
    <location>
        <begin position="20"/>
        <end position="124"/>
    </location>
</feature>
<gene>
    <name evidence="3" type="ORF">KIPB_009026</name>
</gene>
<sequence>MHAPLVLLCLCACISLSLCYTPDTFEVTVGEYSGTLQPDGLDRNALFGSSVSTSSQWMVVGAESDGEDGEVYIYQRVQSEWALHTTLHKDPVSDFSDFGAAVSVAEWVPDYYLPRPLGGWKACG</sequence>
<proteinExistence type="predicted"/>
<organism evidence="3 4">
    <name type="scientific">Kipferlia bialata</name>
    <dbReference type="NCBI Taxonomy" id="797122"/>
    <lineage>
        <taxon>Eukaryota</taxon>
        <taxon>Metamonada</taxon>
        <taxon>Carpediemonas-like organisms</taxon>
        <taxon>Kipferlia</taxon>
    </lineage>
</organism>
<dbReference type="Pfam" id="PF14312">
    <property type="entry name" value="FG-GAP_2"/>
    <property type="match status" value="1"/>
</dbReference>
<keyword evidence="1 2" id="KW-0732">Signal</keyword>
<evidence type="ECO:0008006" key="5">
    <source>
        <dbReference type="Google" id="ProtNLM"/>
    </source>
</evidence>
<dbReference type="AlphaFoldDB" id="A0A9K3GKB1"/>